<protein>
    <submittedName>
        <fullName evidence="2">Uncharacterized protein</fullName>
    </submittedName>
</protein>
<comment type="caution">
    <text evidence="2">The sequence shown here is derived from an EMBL/GenBank/DDBJ whole genome shotgun (WGS) entry which is preliminary data.</text>
</comment>
<evidence type="ECO:0000256" key="1">
    <source>
        <dbReference type="SAM" id="SignalP"/>
    </source>
</evidence>
<dbReference type="EMBL" id="JAWJWE010000004">
    <property type="protein sequence ID" value="KAK6636274.1"/>
    <property type="molecule type" value="Genomic_DNA"/>
</dbReference>
<gene>
    <name evidence="2" type="ORF">RUM43_009933</name>
</gene>
<accession>A0AAN8P3B5</accession>
<proteinExistence type="predicted"/>
<reference evidence="2 3" key="1">
    <citation type="submission" date="2023-10" db="EMBL/GenBank/DDBJ databases">
        <title>Genomes of two closely related lineages of the louse Polyplax serrata with different host specificities.</title>
        <authorList>
            <person name="Martinu J."/>
            <person name="Tarabai H."/>
            <person name="Stefka J."/>
            <person name="Hypsa V."/>
        </authorList>
    </citation>
    <scope>NUCLEOTIDE SEQUENCE [LARGE SCALE GENOMIC DNA]</scope>
    <source>
        <strain evidence="2">HR10_N</strain>
    </source>
</reference>
<sequence length="98" mass="10899">MLRLLILLFAFQTFVKSDAFPGINSNIMGAAVLNFLCSGVKDVLIGMGSVHLSEQSLHPIYKIIVNPDYVRNHCQPCLAEIKKDPVQLSETVQLIQFP</sequence>
<keyword evidence="1" id="KW-0732">Signal</keyword>
<evidence type="ECO:0000313" key="3">
    <source>
        <dbReference type="Proteomes" id="UP001372834"/>
    </source>
</evidence>
<dbReference type="Proteomes" id="UP001372834">
    <property type="component" value="Unassembled WGS sequence"/>
</dbReference>
<evidence type="ECO:0000313" key="2">
    <source>
        <dbReference type="EMBL" id="KAK6636274.1"/>
    </source>
</evidence>
<name>A0AAN8P3B5_POLSC</name>
<feature type="signal peptide" evidence="1">
    <location>
        <begin position="1"/>
        <end position="19"/>
    </location>
</feature>
<dbReference type="AlphaFoldDB" id="A0AAN8P3B5"/>
<organism evidence="2 3">
    <name type="scientific">Polyplax serrata</name>
    <name type="common">Common mouse louse</name>
    <dbReference type="NCBI Taxonomy" id="468196"/>
    <lineage>
        <taxon>Eukaryota</taxon>
        <taxon>Metazoa</taxon>
        <taxon>Ecdysozoa</taxon>
        <taxon>Arthropoda</taxon>
        <taxon>Hexapoda</taxon>
        <taxon>Insecta</taxon>
        <taxon>Pterygota</taxon>
        <taxon>Neoptera</taxon>
        <taxon>Paraneoptera</taxon>
        <taxon>Psocodea</taxon>
        <taxon>Troctomorpha</taxon>
        <taxon>Phthiraptera</taxon>
        <taxon>Anoplura</taxon>
        <taxon>Polyplacidae</taxon>
        <taxon>Polyplax</taxon>
    </lineage>
</organism>
<feature type="chain" id="PRO_5042953726" evidence="1">
    <location>
        <begin position="20"/>
        <end position="98"/>
    </location>
</feature>